<feature type="transmembrane region" description="Helical" evidence="13">
    <location>
        <begin position="450"/>
        <end position="471"/>
    </location>
</feature>
<sequence length="544" mass="60677">MARGESSKRGCGQRYGTATGLGVLGFFCLGFGLVLLQTLPGLLRQQVAKNTRIDPDSAMYTLWKDLPVPFYISFYFMEVMNSKDVLLGAKPVVSQRGPYVYREYRQKKNITFHSNDTVSFLGYRSFVFEPDRSNGSESDYIMMPNLLVLGAAVMLENMPFAVKLTFSSALALFRQNAFMNRTVGEIIWGYNEPFTQFLSSLGVTVGPSNEKFGLFSDLNNSHTGLFTVFTGKDNINKTHMVDSWNGLKKVSYWHSEECNMINGTAGELWPPFMTPSSSVELYTPDACRSIKLNYTQSGKFKGIPVYRYTAPKTLFANGTVYPPNEGFCPCRQSGIQNISSCKLNAPIFISQPHFLNADPALLDTVDGLHPNEKDHDLFVDIHPLTGIPMNCSVKIQLNLFIKHVSGIWQTGQIKPVVLPLIWFSESGEVVGEVLRDYYTHLITIPSLLEYLKFCLMGLGGLLLLAAGLVGLRSKTLTLSRQTDRSVAIQIPPRSDINYGYHGPLVRDPSVDHVGKKKNTCLAENSSPLILLLSRIAQNKHYKLP</sequence>
<evidence type="ECO:0000313" key="15">
    <source>
        <dbReference type="RefSeq" id="XP_060539713.1"/>
    </source>
</evidence>
<dbReference type="GeneID" id="117677888"/>
<proteinExistence type="inferred from homology"/>
<dbReference type="InterPro" id="IPR005428">
    <property type="entry name" value="CD36/SCARB1/SNMP1"/>
</dbReference>
<gene>
    <name evidence="15" type="primary">SCARB1</name>
</gene>
<evidence type="ECO:0000256" key="3">
    <source>
        <dbReference type="ARBA" id="ARBA00010532"/>
    </source>
</evidence>
<evidence type="ECO:0000313" key="14">
    <source>
        <dbReference type="Proteomes" id="UP001652622"/>
    </source>
</evidence>
<evidence type="ECO:0000256" key="13">
    <source>
        <dbReference type="SAM" id="Phobius"/>
    </source>
</evidence>
<comment type="subcellular location">
    <subcellularLocation>
        <location evidence="2">Cell membrane</location>
        <topology evidence="2">Multi-pass membrane protein</topology>
    </subcellularLocation>
    <subcellularLocation>
        <location evidence="1">Membrane</location>
        <location evidence="1">Caveola</location>
        <topology evidence="1">Multi-pass membrane protein</topology>
    </subcellularLocation>
</comment>
<dbReference type="Proteomes" id="UP001652622">
    <property type="component" value="Unplaced"/>
</dbReference>
<reference evidence="15" key="1">
    <citation type="submission" date="2025-08" db="UniProtKB">
        <authorList>
            <consortium name="RefSeq"/>
        </authorList>
    </citation>
    <scope>IDENTIFICATION</scope>
    <source>
        <tissue evidence="15">Blood</tissue>
    </source>
</reference>
<keyword evidence="6 13" id="KW-1133">Transmembrane helix</keyword>
<dbReference type="PRINTS" id="PR01610">
    <property type="entry name" value="CD36ANTIGEN"/>
</dbReference>
<evidence type="ECO:0000256" key="1">
    <source>
        <dbReference type="ARBA" id="ARBA00004189"/>
    </source>
</evidence>
<evidence type="ECO:0000256" key="4">
    <source>
        <dbReference type="ARBA" id="ARBA00022475"/>
    </source>
</evidence>
<dbReference type="Pfam" id="PF01130">
    <property type="entry name" value="CD36"/>
    <property type="match status" value="1"/>
</dbReference>
<dbReference type="PRINTS" id="PR01609">
    <property type="entry name" value="CD36FAMILY"/>
</dbReference>
<feature type="transmembrane region" description="Helical" evidence="13">
    <location>
        <begin position="21"/>
        <end position="43"/>
    </location>
</feature>
<evidence type="ECO:0000256" key="11">
    <source>
        <dbReference type="ARBA" id="ARBA00040821"/>
    </source>
</evidence>
<protein>
    <recommendedName>
        <fullName evidence="11">Scavenger receptor class B member 1</fullName>
    </recommendedName>
    <alternativeName>
        <fullName evidence="12">SR-BI</fullName>
    </alternativeName>
</protein>
<keyword evidence="8" id="KW-1015">Disulfide bond</keyword>
<accession>A0ABM3YUC5</accession>
<name>A0ABM3YUC5_PANGU</name>
<dbReference type="RefSeq" id="XP_060539713.1">
    <property type="nucleotide sequence ID" value="XM_060683730.1"/>
</dbReference>
<keyword evidence="7 13" id="KW-0472">Membrane</keyword>
<evidence type="ECO:0000256" key="12">
    <source>
        <dbReference type="ARBA" id="ARBA00042244"/>
    </source>
</evidence>
<keyword evidence="9 15" id="KW-0675">Receptor</keyword>
<dbReference type="PANTHER" id="PTHR11923">
    <property type="entry name" value="SCAVENGER RECEPTOR CLASS B TYPE-1 SR-B1"/>
    <property type="match status" value="1"/>
</dbReference>
<keyword evidence="4" id="KW-1003">Cell membrane</keyword>
<evidence type="ECO:0000256" key="6">
    <source>
        <dbReference type="ARBA" id="ARBA00022989"/>
    </source>
</evidence>
<evidence type="ECO:0000256" key="2">
    <source>
        <dbReference type="ARBA" id="ARBA00004651"/>
    </source>
</evidence>
<comment type="similarity">
    <text evidence="3">Belongs to the CD36 family.</text>
</comment>
<dbReference type="InterPro" id="IPR002159">
    <property type="entry name" value="CD36_fam"/>
</dbReference>
<organism evidence="14 15">
    <name type="scientific">Pantherophis guttatus</name>
    <name type="common">Corn snake</name>
    <name type="synonym">Elaphe guttata</name>
    <dbReference type="NCBI Taxonomy" id="94885"/>
    <lineage>
        <taxon>Eukaryota</taxon>
        <taxon>Metazoa</taxon>
        <taxon>Chordata</taxon>
        <taxon>Craniata</taxon>
        <taxon>Vertebrata</taxon>
        <taxon>Euteleostomi</taxon>
        <taxon>Lepidosauria</taxon>
        <taxon>Squamata</taxon>
        <taxon>Bifurcata</taxon>
        <taxon>Unidentata</taxon>
        <taxon>Episquamata</taxon>
        <taxon>Toxicofera</taxon>
        <taxon>Serpentes</taxon>
        <taxon>Colubroidea</taxon>
        <taxon>Colubridae</taxon>
        <taxon>Colubrinae</taxon>
        <taxon>Pantherophis</taxon>
    </lineage>
</organism>
<evidence type="ECO:0000256" key="10">
    <source>
        <dbReference type="ARBA" id="ARBA00023180"/>
    </source>
</evidence>
<evidence type="ECO:0000256" key="7">
    <source>
        <dbReference type="ARBA" id="ARBA00023136"/>
    </source>
</evidence>
<evidence type="ECO:0000256" key="5">
    <source>
        <dbReference type="ARBA" id="ARBA00022692"/>
    </source>
</evidence>
<keyword evidence="5 13" id="KW-0812">Transmembrane</keyword>
<dbReference type="PANTHER" id="PTHR11923:SF110">
    <property type="entry name" value="SCAVENGER RECEPTOR CLASS B MEMBER 1"/>
    <property type="match status" value="1"/>
</dbReference>
<evidence type="ECO:0000256" key="8">
    <source>
        <dbReference type="ARBA" id="ARBA00023157"/>
    </source>
</evidence>
<keyword evidence="10" id="KW-0325">Glycoprotein</keyword>
<evidence type="ECO:0000256" key="9">
    <source>
        <dbReference type="ARBA" id="ARBA00023170"/>
    </source>
</evidence>
<keyword evidence="14" id="KW-1185">Reference proteome</keyword>